<name>A0A840DWG6_9BACL</name>
<evidence type="ECO:0000256" key="5">
    <source>
        <dbReference type="ARBA" id="ARBA00022490"/>
    </source>
</evidence>
<sequence>MKKSKQEFLDKIFHYIQDGIIVMNQRREIIEMNPAARRLTGWNIGGKVPYCSFCEQREVKEGEERCYLIATEEVPYFLSEMPTYHGTMIDVEMSTALILEDEVTQEKYYLLVLRDQTIKKKEEEARISKLMVKQLTEAKEMEHKRLAQELHDGVGQSLYSIAIALDNIIQRVHDQKLHEYINEVRKELGKVMEDVKSYSQQLRPKSIDELGLVPTIESLVQSVQTKMPTTTFVFSANFEMRLSPTLEINLYRVVQEALHNIMKYSKATHVVIRVEKRTQWLYIYIADNGVGFSVEEKKEGLGLKHIRERISQLNGMINIQSTIGEGTIIEIHVPIEEEEDERYHRG</sequence>
<evidence type="ECO:0000256" key="12">
    <source>
        <dbReference type="ARBA" id="ARBA00023004"/>
    </source>
</evidence>
<keyword evidence="4" id="KW-0004">4Fe-4S</keyword>
<evidence type="ECO:0000256" key="9">
    <source>
        <dbReference type="ARBA" id="ARBA00022741"/>
    </source>
</evidence>
<evidence type="ECO:0000256" key="7">
    <source>
        <dbReference type="ARBA" id="ARBA00022679"/>
    </source>
</evidence>
<dbReference type="GO" id="GO:0016020">
    <property type="term" value="C:membrane"/>
    <property type="evidence" value="ECO:0007669"/>
    <property type="project" value="InterPro"/>
</dbReference>
<dbReference type="GO" id="GO:0005524">
    <property type="term" value="F:ATP binding"/>
    <property type="evidence" value="ECO:0007669"/>
    <property type="project" value="UniProtKB-KW"/>
</dbReference>
<evidence type="ECO:0000256" key="2">
    <source>
        <dbReference type="ARBA" id="ARBA00001966"/>
    </source>
</evidence>
<keyword evidence="12" id="KW-0408">Iron</keyword>
<dbReference type="PIRSF" id="PIRSF037432">
    <property type="entry name" value="STHK_NreB"/>
    <property type="match status" value="1"/>
</dbReference>
<dbReference type="SMART" id="SM00387">
    <property type="entry name" value="HATPase_c"/>
    <property type="match status" value="1"/>
</dbReference>
<dbReference type="GO" id="GO:0005737">
    <property type="term" value="C:cytoplasm"/>
    <property type="evidence" value="ECO:0007669"/>
    <property type="project" value="UniProtKB-SubCell"/>
</dbReference>
<dbReference type="Proteomes" id="UP000559598">
    <property type="component" value="Unassembled WGS sequence"/>
</dbReference>
<keyword evidence="11 16" id="KW-0067">ATP-binding</keyword>
<dbReference type="PROSITE" id="PS50112">
    <property type="entry name" value="PAS"/>
    <property type="match status" value="1"/>
</dbReference>
<reference evidence="20 21" key="1">
    <citation type="submission" date="2020-08" db="EMBL/GenBank/DDBJ databases">
        <title>Genomic Encyclopedia of Type Strains, Phase IV (KMG-IV): sequencing the most valuable type-strain genomes for metagenomic binning, comparative biology and taxonomic classification.</title>
        <authorList>
            <person name="Goeker M."/>
        </authorList>
    </citation>
    <scope>NUCLEOTIDE SEQUENCE [LARGE SCALE GENOMIC DNA]</scope>
    <source>
        <strain evidence="20 21">DSM 17075</strain>
    </source>
</reference>
<evidence type="ECO:0000256" key="4">
    <source>
        <dbReference type="ARBA" id="ARBA00022485"/>
    </source>
</evidence>
<keyword evidence="21" id="KW-1185">Reference proteome</keyword>
<comment type="subcellular location">
    <subcellularLocation>
        <location evidence="3">Cytoplasm</location>
    </subcellularLocation>
</comment>
<evidence type="ECO:0000256" key="10">
    <source>
        <dbReference type="ARBA" id="ARBA00022777"/>
    </source>
</evidence>
<evidence type="ECO:0000256" key="11">
    <source>
        <dbReference type="ARBA" id="ARBA00022840"/>
    </source>
</evidence>
<proteinExistence type="predicted"/>
<feature type="domain" description="Histidine kinase" evidence="18">
    <location>
        <begin position="145"/>
        <end position="337"/>
    </location>
</feature>
<evidence type="ECO:0000256" key="13">
    <source>
        <dbReference type="ARBA" id="ARBA00023012"/>
    </source>
</evidence>
<dbReference type="EC" id="2.7.13.3" evidence="16"/>
<protein>
    <recommendedName>
        <fullName evidence="16">Sensor histidine kinase</fullName>
        <ecNumber evidence="16">2.7.13.3</ecNumber>
    </recommendedName>
</protein>
<keyword evidence="8" id="KW-0479">Metal-binding</keyword>
<comment type="function">
    <text evidence="15">Member of the two-component regulatory system NreB/NreC involved in the control of dissimilatory nitrate/nitrite reduction in response to oxygen. NreB functions as a direct oxygen sensor histidine kinase which is autophosphorylated, in the absence of oxygen, probably at the conserved histidine residue, and transfers its phosphate group probably to a conserved aspartate residue of NreC. NreB/NreC activates the expression of the nitrate (narGHJI) and nitrite (nir) reductase operons, as well as the putative nitrate transporter gene narT.</text>
</comment>
<gene>
    <name evidence="20" type="ORF">GGR02_002590</name>
</gene>
<comment type="cofactor">
    <cofactor evidence="2">
        <name>[4Fe-4S] cluster</name>
        <dbReference type="ChEBI" id="CHEBI:49883"/>
    </cofactor>
</comment>
<evidence type="ECO:0000313" key="20">
    <source>
        <dbReference type="EMBL" id="MBB4074797.1"/>
    </source>
</evidence>
<comment type="catalytic activity">
    <reaction evidence="1 16">
        <text>ATP + protein L-histidine = ADP + protein N-phospho-L-histidine.</text>
        <dbReference type="EC" id="2.7.13.3"/>
    </reaction>
</comment>
<evidence type="ECO:0000256" key="1">
    <source>
        <dbReference type="ARBA" id="ARBA00000085"/>
    </source>
</evidence>
<dbReference type="InterPro" id="IPR000014">
    <property type="entry name" value="PAS"/>
</dbReference>
<dbReference type="InterPro" id="IPR035965">
    <property type="entry name" value="PAS-like_dom_sf"/>
</dbReference>
<dbReference type="NCBIfam" id="TIGR00229">
    <property type="entry name" value="sensory_box"/>
    <property type="match status" value="1"/>
</dbReference>
<feature type="domain" description="PAS" evidence="19">
    <location>
        <begin position="5"/>
        <end position="43"/>
    </location>
</feature>
<keyword evidence="7 16" id="KW-0808">Transferase</keyword>
<evidence type="ECO:0000256" key="8">
    <source>
        <dbReference type="ARBA" id="ARBA00022723"/>
    </source>
</evidence>
<evidence type="ECO:0000256" key="6">
    <source>
        <dbReference type="ARBA" id="ARBA00022553"/>
    </source>
</evidence>
<dbReference type="PROSITE" id="PS50109">
    <property type="entry name" value="HIS_KIN"/>
    <property type="match status" value="1"/>
</dbReference>
<evidence type="ECO:0000256" key="3">
    <source>
        <dbReference type="ARBA" id="ARBA00004496"/>
    </source>
</evidence>
<dbReference type="PRINTS" id="PR00344">
    <property type="entry name" value="BCTRLSENSOR"/>
</dbReference>
<dbReference type="SUPFAM" id="SSF55874">
    <property type="entry name" value="ATPase domain of HSP90 chaperone/DNA topoisomerase II/histidine kinase"/>
    <property type="match status" value="1"/>
</dbReference>
<keyword evidence="6 17" id="KW-0597">Phosphoprotein</keyword>
<evidence type="ECO:0000259" key="18">
    <source>
        <dbReference type="PROSITE" id="PS50109"/>
    </source>
</evidence>
<accession>A0A840DWG6</accession>
<keyword evidence="5" id="KW-0963">Cytoplasm</keyword>
<evidence type="ECO:0000313" key="21">
    <source>
        <dbReference type="Proteomes" id="UP000559598"/>
    </source>
</evidence>
<dbReference type="PANTHER" id="PTHR24421:SF10">
    <property type="entry name" value="NITRATE_NITRITE SENSOR PROTEIN NARQ"/>
    <property type="match status" value="1"/>
</dbReference>
<dbReference type="InterPro" id="IPR036890">
    <property type="entry name" value="HATPase_C_sf"/>
</dbReference>
<comment type="caution">
    <text evidence="20">The sequence shown here is derived from an EMBL/GenBank/DDBJ whole genome shotgun (WGS) entry which is preliminary data.</text>
</comment>
<dbReference type="InterPro" id="IPR017203">
    <property type="entry name" value="Sig_transdc_His_kinase_NreB"/>
</dbReference>
<dbReference type="InterPro" id="IPR003594">
    <property type="entry name" value="HATPase_dom"/>
</dbReference>
<dbReference type="EMBL" id="JACIDE010000020">
    <property type="protein sequence ID" value="MBB4074797.1"/>
    <property type="molecule type" value="Genomic_DNA"/>
</dbReference>
<feature type="modified residue" description="Phosphohistidine; by autocatalysis" evidence="17">
    <location>
        <position position="151"/>
    </location>
</feature>
<evidence type="ECO:0000259" key="19">
    <source>
        <dbReference type="PROSITE" id="PS50112"/>
    </source>
</evidence>
<evidence type="ECO:0000256" key="17">
    <source>
        <dbReference type="PIRSR" id="PIRSR037432-51"/>
    </source>
</evidence>
<comment type="PTM">
    <text evidence="17">Autophosphorylated.</text>
</comment>
<dbReference type="GO" id="GO:0000155">
    <property type="term" value="F:phosphorelay sensor kinase activity"/>
    <property type="evidence" value="ECO:0007669"/>
    <property type="project" value="InterPro"/>
</dbReference>
<dbReference type="GO" id="GO:0051539">
    <property type="term" value="F:4 iron, 4 sulfur cluster binding"/>
    <property type="evidence" value="ECO:0007669"/>
    <property type="project" value="UniProtKB-KW"/>
</dbReference>
<dbReference type="RefSeq" id="WP_183185367.1">
    <property type="nucleotide sequence ID" value="NZ_BMNP01000019.1"/>
</dbReference>
<evidence type="ECO:0000256" key="15">
    <source>
        <dbReference type="ARBA" id="ARBA00024827"/>
    </source>
</evidence>
<dbReference type="Gene3D" id="1.20.5.1930">
    <property type="match status" value="1"/>
</dbReference>
<dbReference type="Gene3D" id="3.30.450.20">
    <property type="entry name" value="PAS domain"/>
    <property type="match status" value="1"/>
</dbReference>
<dbReference type="AlphaFoldDB" id="A0A840DWG6"/>
<dbReference type="Pfam" id="PF07730">
    <property type="entry name" value="HisKA_3"/>
    <property type="match status" value="1"/>
</dbReference>
<dbReference type="InterPro" id="IPR011712">
    <property type="entry name" value="Sig_transdc_His_kin_sub3_dim/P"/>
</dbReference>
<dbReference type="PANTHER" id="PTHR24421">
    <property type="entry name" value="NITRATE/NITRITE SENSOR PROTEIN NARX-RELATED"/>
    <property type="match status" value="1"/>
</dbReference>
<dbReference type="InterPro" id="IPR005467">
    <property type="entry name" value="His_kinase_dom"/>
</dbReference>
<dbReference type="InterPro" id="IPR050482">
    <property type="entry name" value="Sensor_HK_TwoCompSys"/>
</dbReference>
<dbReference type="GO" id="GO:0046983">
    <property type="term" value="F:protein dimerization activity"/>
    <property type="evidence" value="ECO:0007669"/>
    <property type="project" value="InterPro"/>
</dbReference>
<dbReference type="InterPro" id="IPR004358">
    <property type="entry name" value="Sig_transdc_His_kin-like_C"/>
</dbReference>
<keyword evidence="13 16" id="KW-0902">Two-component regulatory system</keyword>
<keyword evidence="14" id="KW-0411">Iron-sulfur</keyword>
<dbReference type="CDD" id="cd16917">
    <property type="entry name" value="HATPase_UhpB-NarQ-NarX-like"/>
    <property type="match status" value="1"/>
</dbReference>
<dbReference type="Pfam" id="PF02518">
    <property type="entry name" value="HATPase_c"/>
    <property type="match status" value="1"/>
</dbReference>
<dbReference type="Gene3D" id="3.30.565.10">
    <property type="entry name" value="Histidine kinase-like ATPase, C-terminal domain"/>
    <property type="match status" value="1"/>
</dbReference>
<dbReference type="GO" id="GO:0005506">
    <property type="term" value="F:iron ion binding"/>
    <property type="evidence" value="ECO:0007669"/>
    <property type="project" value="InterPro"/>
</dbReference>
<evidence type="ECO:0000256" key="14">
    <source>
        <dbReference type="ARBA" id="ARBA00023014"/>
    </source>
</evidence>
<dbReference type="Pfam" id="PF13188">
    <property type="entry name" value="PAS_8"/>
    <property type="match status" value="1"/>
</dbReference>
<evidence type="ECO:0000256" key="16">
    <source>
        <dbReference type="PIRNR" id="PIRNR037432"/>
    </source>
</evidence>
<dbReference type="SUPFAM" id="SSF55785">
    <property type="entry name" value="PYP-like sensor domain (PAS domain)"/>
    <property type="match status" value="1"/>
</dbReference>
<keyword evidence="10 16" id="KW-0418">Kinase</keyword>
<organism evidence="20 21">
    <name type="scientific">Anoxybacteroides voinovskiense</name>
    <dbReference type="NCBI Taxonomy" id="230470"/>
    <lineage>
        <taxon>Bacteria</taxon>
        <taxon>Bacillati</taxon>
        <taxon>Bacillota</taxon>
        <taxon>Bacilli</taxon>
        <taxon>Bacillales</taxon>
        <taxon>Anoxybacillaceae</taxon>
        <taxon>Anoxybacteroides</taxon>
    </lineage>
</organism>
<keyword evidence="9 16" id="KW-0547">Nucleotide-binding</keyword>